<keyword evidence="3" id="KW-0735">Signal-anchor</keyword>
<dbReference type="EC" id="2.1.1.-" evidence="3"/>
<dbReference type="PANTHER" id="PTHR10108">
    <property type="entry name" value="SAM-DEPENDENT METHYLTRANSFERASE"/>
    <property type="match status" value="1"/>
</dbReference>
<protein>
    <recommendedName>
        <fullName evidence="3">Methyltransferase</fullName>
        <ecNumber evidence="3">2.1.1.-</ecNumber>
    </recommendedName>
</protein>
<gene>
    <name evidence="4" type="ORF">Slati_2446800</name>
</gene>
<dbReference type="AlphaFoldDB" id="A0AAW2WE96"/>
<dbReference type="InterPro" id="IPR004159">
    <property type="entry name" value="Put_SAM_MeTrfase"/>
</dbReference>
<comment type="caution">
    <text evidence="4">The sequence shown here is derived from an EMBL/GenBank/DDBJ whole genome shotgun (WGS) entry which is preliminary data.</text>
</comment>
<keyword evidence="3" id="KW-0812">Transmembrane</keyword>
<reference evidence="4" key="1">
    <citation type="submission" date="2020-06" db="EMBL/GenBank/DDBJ databases">
        <authorList>
            <person name="Li T."/>
            <person name="Hu X."/>
            <person name="Zhang T."/>
            <person name="Song X."/>
            <person name="Zhang H."/>
            <person name="Dai N."/>
            <person name="Sheng W."/>
            <person name="Hou X."/>
            <person name="Wei L."/>
        </authorList>
    </citation>
    <scope>NUCLEOTIDE SEQUENCE</scope>
    <source>
        <strain evidence="4">KEN1</strain>
        <tissue evidence="4">Leaf</tissue>
    </source>
</reference>
<comment type="subcellular location">
    <subcellularLocation>
        <location evidence="3">Membrane</location>
        <topology evidence="3">Single-pass type II membrane protein</topology>
    </subcellularLocation>
</comment>
<dbReference type="GO" id="GO:0005737">
    <property type="term" value="C:cytoplasm"/>
    <property type="evidence" value="ECO:0007669"/>
    <property type="project" value="TreeGrafter"/>
</dbReference>
<organism evidence="4">
    <name type="scientific">Sesamum latifolium</name>
    <dbReference type="NCBI Taxonomy" id="2727402"/>
    <lineage>
        <taxon>Eukaryota</taxon>
        <taxon>Viridiplantae</taxon>
        <taxon>Streptophyta</taxon>
        <taxon>Embryophyta</taxon>
        <taxon>Tracheophyta</taxon>
        <taxon>Spermatophyta</taxon>
        <taxon>Magnoliopsida</taxon>
        <taxon>eudicotyledons</taxon>
        <taxon>Gunneridae</taxon>
        <taxon>Pentapetalae</taxon>
        <taxon>asterids</taxon>
        <taxon>lamiids</taxon>
        <taxon>Lamiales</taxon>
        <taxon>Pedaliaceae</taxon>
        <taxon>Sesamum</taxon>
    </lineage>
</organism>
<dbReference type="EMBL" id="JACGWN010000008">
    <property type="protein sequence ID" value="KAL0439638.1"/>
    <property type="molecule type" value="Genomic_DNA"/>
</dbReference>
<comment type="similarity">
    <text evidence="3">Belongs to the methyltransferase superfamily.</text>
</comment>
<reference evidence="4" key="2">
    <citation type="journal article" date="2024" name="Plant">
        <title>Genomic evolution and insights into agronomic trait innovations of Sesamum species.</title>
        <authorList>
            <person name="Miao H."/>
            <person name="Wang L."/>
            <person name="Qu L."/>
            <person name="Liu H."/>
            <person name="Sun Y."/>
            <person name="Le M."/>
            <person name="Wang Q."/>
            <person name="Wei S."/>
            <person name="Zheng Y."/>
            <person name="Lin W."/>
            <person name="Duan Y."/>
            <person name="Cao H."/>
            <person name="Xiong S."/>
            <person name="Wang X."/>
            <person name="Wei L."/>
            <person name="Li C."/>
            <person name="Ma Q."/>
            <person name="Ju M."/>
            <person name="Zhao R."/>
            <person name="Li G."/>
            <person name="Mu C."/>
            <person name="Tian Q."/>
            <person name="Mei H."/>
            <person name="Zhang T."/>
            <person name="Gao T."/>
            <person name="Zhang H."/>
        </authorList>
    </citation>
    <scope>NUCLEOTIDE SEQUENCE</scope>
    <source>
        <strain evidence="4">KEN1</strain>
    </source>
</reference>
<name>A0AAW2WE96_9LAMI</name>
<keyword evidence="3" id="KW-0808">Transferase</keyword>
<keyword evidence="1 3" id="KW-0489">Methyltransferase</keyword>
<keyword evidence="2 3" id="KW-0325">Glycoprotein</keyword>
<evidence type="ECO:0000256" key="2">
    <source>
        <dbReference type="ARBA" id="ARBA00023180"/>
    </source>
</evidence>
<accession>A0AAW2WE96</accession>
<evidence type="ECO:0000313" key="4">
    <source>
        <dbReference type="EMBL" id="KAL0439638.1"/>
    </source>
</evidence>
<dbReference type="Pfam" id="PF03141">
    <property type="entry name" value="Methyltransf_29"/>
    <property type="match status" value="1"/>
</dbReference>
<dbReference type="GO" id="GO:0032259">
    <property type="term" value="P:methylation"/>
    <property type="evidence" value="ECO:0007669"/>
    <property type="project" value="UniProtKB-KW"/>
</dbReference>
<dbReference type="GO" id="GO:0008168">
    <property type="term" value="F:methyltransferase activity"/>
    <property type="evidence" value="ECO:0007669"/>
    <property type="project" value="UniProtKB-UniRule"/>
</dbReference>
<dbReference type="GO" id="GO:0016020">
    <property type="term" value="C:membrane"/>
    <property type="evidence" value="ECO:0007669"/>
    <property type="project" value="UniProtKB-SubCell"/>
</dbReference>
<evidence type="ECO:0000256" key="3">
    <source>
        <dbReference type="RuleBase" id="RU366043"/>
    </source>
</evidence>
<proteinExistence type="inferred from homology"/>
<dbReference type="PANTHER" id="PTHR10108:SF899">
    <property type="entry name" value="PECTIN METHYLTRANSFERASE QUA2-RELATED"/>
    <property type="match status" value="1"/>
</dbReference>
<sequence length="181" mass="20219">MPLTGNLLSRIIGLCSPLIFSDHPKRPGDEDPSPPYNMLRNVLDMNAHFGGFNAALLETRKSVWVMNVVPANGRDTLPLILDRGFIGLLHDWCEPFPTYPRTYDLVHAEGLLSLEFGVQPRCQLIDLFAEIDRLLRPEVAVLIGEIPKCVNYAAGALKITRIGRNSRTRNKGVGLILHLRL</sequence>
<evidence type="ECO:0000256" key="1">
    <source>
        <dbReference type="ARBA" id="ARBA00022603"/>
    </source>
</evidence>